<feature type="compositionally biased region" description="Low complexity" evidence="1">
    <location>
        <begin position="128"/>
        <end position="140"/>
    </location>
</feature>
<keyword evidence="2" id="KW-0732">Signal</keyword>
<feature type="signal peptide" evidence="2">
    <location>
        <begin position="1"/>
        <end position="27"/>
    </location>
</feature>
<gene>
    <name evidence="3" type="ORF">PIGHUM_01734</name>
</gene>
<feature type="region of interest" description="Disordered" evidence="1">
    <location>
        <begin position="58"/>
        <end position="83"/>
    </location>
</feature>
<dbReference type="RefSeq" id="WP_187697766.1">
    <property type="nucleotide sequence ID" value="NZ_UWPJ01000015.1"/>
</dbReference>
<name>A0A3P4B1C7_9BURK</name>
<dbReference type="AlphaFoldDB" id="A0A3P4B1C7"/>
<evidence type="ECO:0000313" key="3">
    <source>
        <dbReference type="EMBL" id="VCU69671.1"/>
    </source>
</evidence>
<dbReference type="EMBL" id="UWPJ01000015">
    <property type="protein sequence ID" value="VCU69671.1"/>
    <property type="molecule type" value="Genomic_DNA"/>
</dbReference>
<accession>A0A3P4B1C7</accession>
<evidence type="ECO:0000256" key="2">
    <source>
        <dbReference type="SAM" id="SignalP"/>
    </source>
</evidence>
<evidence type="ECO:0000313" key="4">
    <source>
        <dbReference type="Proteomes" id="UP000277294"/>
    </source>
</evidence>
<organism evidence="3 4">
    <name type="scientific">Pigmentiphaga humi</name>
    <dbReference type="NCBI Taxonomy" id="2478468"/>
    <lineage>
        <taxon>Bacteria</taxon>
        <taxon>Pseudomonadati</taxon>
        <taxon>Pseudomonadota</taxon>
        <taxon>Betaproteobacteria</taxon>
        <taxon>Burkholderiales</taxon>
        <taxon>Alcaligenaceae</taxon>
        <taxon>Pigmentiphaga</taxon>
    </lineage>
</organism>
<keyword evidence="4" id="KW-1185">Reference proteome</keyword>
<protein>
    <recommendedName>
        <fullName evidence="5">Cysteine rich repeat protein</fullName>
    </recommendedName>
</protein>
<evidence type="ECO:0008006" key="5">
    <source>
        <dbReference type="Google" id="ProtNLM"/>
    </source>
</evidence>
<feature type="region of interest" description="Disordered" evidence="1">
    <location>
        <begin position="99"/>
        <end position="140"/>
    </location>
</feature>
<evidence type="ECO:0000256" key="1">
    <source>
        <dbReference type="SAM" id="MobiDB-lite"/>
    </source>
</evidence>
<reference evidence="3 4" key="1">
    <citation type="submission" date="2018-10" db="EMBL/GenBank/DDBJ databases">
        <authorList>
            <person name="Criscuolo A."/>
        </authorList>
    </citation>
    <scope>NUCLEOTIDE SEQUENCE [LARGE SCALE GENOMIC DNA]</scope>
    <source>
        <strain evidence="3">DnA1</strain>
    </source>
</reference>
<feature type="chain" id="PRO_5018338438" description="Cysteine rich repeat protein" evidence="2">
    <location>
        <begin position="28"/>
        <end position="140"/>
    </location>
</feature>
<proteinExistence type="predicted"/>
<sequence>MNIGMKRYAAGLTIAALGALAGMSAQAASGDATYQEEIARCNSGQSGQDRATCLREAGAARQEGRRGNLSSAQDSAYESNRTARCEGLPAADRADCLARLERGTESGSVKGGGILRERREVITPRPSSPAMPSGAGPAMP</sequence>
<feature type="compositionally biased region" description="Polar residues" evidence="1">
    <location>
        <begin position="68"/>
        <end position="82"/>
    </location>
</feature>
<dbReference type="Proteomes" id="UP000277294">
    <property type="component" value="Unassembled WGS sequence"/>
</dbReference>